<organism evidence="1">
    <name type="scientific">bioreactor metagenome</name>
    <dbReference type="NCBI Taxonomy" id="1076179"/>
    <lineage>
        <taxon>unclassified sequences</taxon>
        <taxon>metagenomes</taxon>
        <taxon>ecological metagenomes</taxon>
    </lineage>
</organism>
<proteinExistence type="predicted"/>
<name>A0A645ER67_9ZZZZ</name>
<reference evidence="1" key="1">
    <citation type="submission" date="2019-08" db="EMBL/GenBank/DDBJ databases">
        <authorList>
            <person name="Kucharzyk K."/>
            <person name="Murdoch R.W."/>
            <person name="Higgins S."/>
            <person name="Loffler F."/>
        </authorList>
    </citation>
    <scope>NUCLEOTIDE SEQUENCE</scope>
</reference>
<sequence>MSVWSPIIFIACLLAPTVPSDPNPQNLHLTVPGVFILIGSAFGKDVFVTSSTIPIVNPFFGSSVFKFSNTACKSVGVVSFDPSPYLPPTTNGDNSDLASTFTTSKYNGSPGAPGSLVLSRTHTLSTVLGIAAKKCSTENGLNK</sequence>
<comment type="caution">
    <text evidence="1">The sequence shown here is derived from an EMBL/GenBank/DDBJ whole genome shotgun (WGS) entry which is preliminary data.</text>
</comment>
<dbReference type="AlphaFoldDB" id="A0A645ER67"/>
<accession>A0A645ER67</accession>
<dbReference type="EMBL" id="VSSQ01049760">
    <property type="protein sequence ID" value="MPN03840.1"/>
    <property type="molecule type" value="Genomic_DNA"/>
</dbReference>
<gene>
    <name evidence="1" type="ORF">SDC9_151074</name>
</gene>
<protein>
    <submittedName>
        <fullName evidence="1">Uncharacterized protein</fullName>
    </submittedName>
</protein>
<evidence type="ECO:0000313" key="1">
    <source>
        <dbReference type="EMBL" id="MPN03840.1"/>
    </source>
</evidence>